<keyword evidence="2" id="KW-0547">Nucleotide-binding</keyword>
<dbReference type="CDD" id="cd03255">
    <property type="entry name" value="ABC_MJ0796_LolCDE_FtsE"/>
    <property type="match status" value="1"/>
</dbReference>
<dbReference type="KEGG" id="suls:Sdiek1_2830"/>
<dbReference type="SMART" id="SM00382">
    <property type="entry name" value="AAA"/>
    <property type="match status" value="1"/>
</dbReference>
<dbReference type="InterPro" id="IPR003593">
    <property type="entry name" value="AAA+_ATPase"/>
</dbReference>
<dbReference type="GO" id="GO:0005886">
    <property type="term" value="C:plasma membrane"/>
    <property type="evidence" value="ECO:0007669"/>
    <property type="project" value="TreeGrafter"/>
</dbReference>
<dbReference type="AlphaFoldDB" id="A0A1Y0HS28"/>
<dbReference type="GO" id="GO:0098796">
    <property type="term" value="C:membrane protein complex"/>
    <property type="evidence" value="ECO:0007669"/>
    <property type="project" value="UniProtKB-ARBA"/>
</dbReference>
<dbReference type="PROSITE" id="PS50893">
    <property type="entry name" value="ABC_TRANSPORTER_2"/>
    <property type="match status" value="1"/>
</dbReference>
<organism evidence="6 7">
    <name type="scientific">Sulfurospirillum diekertiae</name>
    <dbReference type="NCBI Taxonomy" id="1854492"/>
    <lineage>
        <taxon>Bacteria</taxon>
        <taxon>Pseudomonadati</taxon>
        <taxon>Campylobacterota</taxon>
        <taxon>Epsilonproteobacteria</taxon>
        <taxon>Campylobacterales</taxon>
        <taxon>Sulfurospirillaceae</taxon>
        <taxon>Sulfurospirillum</taxon>
    </lineage>
</organism>
<evidence type="ECO:0000256" key="3">
    <source>
        <dbReference type="ARBA" id="ARBA00022840"/>
    </source>
</evidence>
<keyword evidence="1" id="KW-0813">Transport</keyword>
<accession>A0A1Y0HS28</accession>
<dbReference type="PANTHER" id="PTHR24220">
    <property type="entry name" value="IMPORT ATP-BINDING PROTEIN"/>
    <property type="match status" value="1"/>
</dbReference>
<evidence type="ECO:0000259" key="5">
    <source>
        <dbReference type="PROSITE" id="PS50893"/>
    </source>
</evidence>
<keyword evidence="7" id="KW-1185">Reference proteome</keyword>
<dbReference type="OrthoDB" id="9814623at2"/>
<dbReference type="FunFam" id="3.40.50.300:FF:000032">
    <property type="entry name" value="Export ABC transporter ATP-binding protein"/>
    <property type="match status" value="1"/>
</dbReference>
<reference evidence="7" key="1">
    <citation type="submission" date="2017-05" db="EMBL/GenBank/DDBJ databases">
        <title>Dechlorination kinetics govern the competition between two new strains of the genus Sulfurospirillum.</title>
        <authorList>
            <person name="Buttet G.F."/>
            <person name="Murray A.M."/>
            <person name="Goris T."/>
            <person name="Burion M."/>
            <person name="Lin B."/>
            <person name="Rolle M."/>
            <person name="Maillard J."/>
        </authorList>
    </citation>
    <scope>NUCLEOTIDE SEQUENCE [LARGE SCALE GENOMIC DNA]</scope>
    <source>
        <strain evidence="7">SL2-1</strain>
    </source>
</reference>
<keyword evidence="3 6" id="KW-0067">ATP-binding</keyword>
<evidence type="ECO:0000256" key="2">
    <source>
        <dbReference type="ARBA" id="ARBA00022741"/>
    </source>
</evidence>
<dbReference type="RefSeq" id="WP_087439644.1">
    <property type="nucleotide sequence ID" value="NZ_CP021416.1"/>
</dbReference>
<dbReference type="InterPro" id="IPR027417">
    <property type="entry name" value="P-loop_NTPase"/>
</dbReference>
<protein>
    <submittedName>
        <fullName evidence="6">Macrolide export ATP-binding/permease protein MacB</fullName>
        <ecNumber evidence="6">3.6.3.-</ecNumber>
    </submittedName>
</protein>
<dbReference type="PROSITE" id="PS00211">
    <property type="entry name" value="ABC_TRANSPORTER_1"/>
    <property type="match status" value="1"/>
</dbReference>
<dbReference type="EMBL" id="CP021416">
    <property type="protein sequence ID" value="ARU49973.1"/>
    <property type="molecule type" value="Genomic_DNA"/>
</dbReference>
<proteinExistence type="inferred from homology"/>
<gene>
    <name evidence="6" type="ORF">Sdiek1_2830</name>
</gene>
<dbReference type="SUPFAM" id="SSF52540">
    <property type="entry name" value="P-loop containing nucleoside triphosphate hydrolases"/>
    <property type="match status" value="1"/>
</dbReference>
<dbReference type="InterPro" id="IPR017871">
    <property type="entry name" value="ABC_transporter-like_CS"/>
</dbReference>
<dbReference type="GO" id="GO:0016887">
    <property type="term" value="F:ATP hydrolysis activity"/>
    <property type="evidence" value="ECO:0007669"/>
    <property type="project" value="InterPro"/>
</dbReference>
<feature type="domain" description="ABC transporter" evidence="5">
    <location>
        <begin position="9"/>
        <end position="232"/>
    </location>
</feature>
<dbReference type="Gene3D" id="3.40.50.300">
    <property type="entry name" value="P-loop containing nucleotide triphosphate hydrolases"/>
    <property type="match status" value="1"/>
</dbReference>
<dbReference type="GO" id="GO:0005524">
    <property type="term" value="F:ATP binding"/>
    <property type="evidence" value="ECO:0007669"/>
    <property type="project" value="UniProtKB-KW"/>
</dbReference>
<evidence type="ECO:0000313" key="7">
    <source>
        <dbReference type="Proteomes" id="UP000196005"/>
    </source>
</evidence>
<keyword evidence="6" id="KW-0378">Hydrolase</keyword>
<dbReference type="EC" id="3.6.3.-" evidence="6"/>
<dbReference type="Pfam" id="PF00005">
    <property type="entry name" value="ABC_tran"/>
    <property type="match status" value="1"/>
</dbReference>
<dbReference type="GO" id="GO:0022857">
    <property type="term" value="F:transmembrane transporter activity"/>
    <property type="evidence" value="ECO:0007669"/>
    <property type="project" value="TreeGrafter"/>
</dbReference>
<comment type="similarity">
    <text evidence="4">Belongs to the ABC transporter superfamily. Macrolide exporter (TC 3.A.1.122) family.</text>
</comment>
<evidence type="ECO:0000256" key="4">
    <source>
        <dbReference type="ARBA" id="ARBA00038388"/>
    </source>
</evidence>
<evidence type="ECO:0000313" key="6">
    <source>
        <dbReference type="EMBL" id="ARU49973.1"/>
    </source>
</evidence>
<dbReference type="InterPro" id="IPR003439">
    <property type="entry name" value="ABC_transporter-like_ATP-bd"/>
</dbReference>
<sequence>MKPSHQSVIKVEQLAKTYGKGENAVMAIKACSFEIFKGETVALLGPSGSGKTTLITMIGCITEPTQGKLYLDGELIFDQHWCISDTRKLRRQKIGFIFQSHNLIPFLNVEENITLVPLMNKTNPKEATQKAKELLEYLGVGNKLTAMPSQLSGGQSQRVAIARSLANNPKIILADEPTAALDGERALSVMQLLKKLATEQEVAILVVTHDERMIPLFDRIIRVNDGVVSEELK</sequence>
<dbReference type="InterPro" id="IPR015854">
    <property type="entry name" value="ABC_transpr_LolD-like"/>
</dbReference>
<evidence type="ECO:0000256" key="1">
    <source>
        <dbReference type="ARBA" id="ARBA00022448"/>
    </source>
</evidence>
<dbReference type="InterPro" id="IPR017911">
    <property type="entry name" value="MacB-like_ATP-bd"/>
</dbReference>
<name>A0A1Y0HS28_9BACT</name>
<dbReference type="Proteomes" id="UP000196005">
    <property type="component" value="Chromosome"/>
</dbReference>
<dbReference type="PANTHER" id="PTHR24220:SF86">
    <property type="entry name" value="ABC TRANSPORTER ABCH.1"/>
    <property type="match status" value="1"/>
</dbReference>